<evidence type="ECO:0000313" key="7">
    <source>
        <dbReference type="Proteomes" id="UP000318582"/>
    </source>
</evidence>
<dbReference type="InterPro" id="IPR036549">
    <property type="entry name" value="CX6/COA6-like_sf"/>
</dbReference>
<evidence type="ECO:0000256" key="1">
    <source>
        <dbReference type="ARBA" id="ARBA00004173"/>
    </source>
</evidence>
<dbReference type="STRING" id="109895.A0A507E5P5"/>
<proteinExistence type="inferred from homology"/>
<dbReference type="Pfam" id="PF02297">
    <property type="entry name" value="COX6B"/>
    <property type="match status" value="1"/>
</dbReference>
<dbReference type="PANTHER" id="PTHR47677">
    <property type="entry name" value="CYTOCHROME C OXIDASE ASSEMBLY FACTOR 6"/>
    <property type="match status" value="1"/>
</dbReference>
<dbReference type="GO" id="GO:0005739">
    <property type="term" value="C:mitochondrion"/>
    <property type="evidence" value="ECO:0007669"/>
    <property type="project" value="UniProtKB-SubCell"/>
</dbReference>
<reference evidence="6 7" key="1">
    <citation type="journal article" date="2019" name="Sci. Rep.">
        <title>Comparative genomics of chytrid fungi reveal insights into the obligate biotrophic and pathogenic lifestyle of Synchytrium endobioticum.</title>
        <authorList>
            <person name="van de Vossenberg B.T.L.H."/>
            <person name="Warris S."/>
            <person name="Nguyen H.D.T."/>
            <person name="van Gent-Pelzer M.P.E."/>
            <person name="Joly D.L."/>
            <person name="van de Geest H.C."/>
            <person name="Bonants P.J.M."/>
            <person name="Smith D.S."/>
            <person name="Levesque C.A."/>
            <person name="van der Lee T.A.J."/>
        </authorList>
    </citation>
    <scope>NUCLEOTIDE SEQUENCE [LARGE SCALE GENOMIC DNA]</scope>
    <source>
        <strain evidence="6 7">CBS 809.83</strain>
    </source>
</reference>
<evidence type="ECO:0000256" key="4">
    <source>
        <dbReference type="ARBA" id="ARBA00023157"/>
    </source>
</evidence>
<dbReference type="AlphaFoldDB" id="A0A507E5P5"/>
<name>A0A507E5P5_9FUNG</name>
<dbReference type="EMBL" id="QEAQ01000028">
    <property type="protein sequence ID" value="TPX59176.1"/>
    <property type="molecule type" value="Genomic_DNA"/>
</dbReference>
<evidence type="ECO:0000256" key="2">
    <source>
        <dbReference type="ARBA" id="ARBA00006425"/>
    </source>
</evidence>
<dbReference type="PANTHER" id="PTHR47677:SF1">
    <property type="entry name" value="CYTOCHROME C OXIDASE ASSEMBLY FACTOR 6"/>
    <property type="match status" value="1"/>
</dbReference>
<evidence type="ECO:0000256" key="3">
    <source>
        <dbReference type="ARBA" id="ARBA00023128"/>
    </source>
</evidence>
<accession>A0A507E5P5</accession>
<evidence type="ECO:0008006" key="8">
    <source>
        <dbReference type="Google" id="ProtNLM"/>
    </source>
</evidence>
<dbReference type="InterPro" id="IPR048281">
    <property type="entry name" value="COA6_fun"/>
</dbReference>
<comment type="caution">
    <text evidence="6">The sequence shown here is derived from an EMBL/GenBank/DDBJ whole genome shotgun (WGS) entry which is preliminary data.</text>
</comment>
<keyword evidence="4" id="KW-1015">Disulfide bond</keyword>
<comment type="similarity">
    <text evidence="2">Belongs to the cytochrome c oxidase subunit 6B family.</text>
</comment>
<organism evidence="6 7">
    <name type="scientific">Powellomyces hirtus</name>
    <dbReference type="NCBI Taxonomy" id="109895"/>
    <lineage>
        <taxon>Eukaryota</taxon>
        <taxon>Fungi</taxon>
        <taxon>Fungi incertae sedis</taxon>
        <taxon>Chytridiomycota</taxon>
        <taxon>Chytridiomycota incertae sedis</taxon>
        <taxon>Chytridiomycetes</taxon>
        <taxon>Spizellomycetales</taxon>
        <taxon>Powellomycetaceae</taxon>
        <taxon>Powellomyces</taxon>
    </lineage>
</organism>
<evidence type="ECO:0000313" key="6">
    <source>
        <dbReference type="EMBL" id="TPX59176.1"/>
    </source>
</evidence>
<comment type="subcellular location">
    <subcellularLocation>
        <location evidence="1">Mitochondrion</location>
    </subcellularLocation>
</comment>
<protein>
    <recommendedName>
        <fullName evidence="8">Cytochrome c oxidase assembly factor 6</fullName>
    </recommendedName>
</protein>
<keyword evidence="3" id="KW-0496">Mitochondrion</keyword>
<dbReference type="Gene3D" id="1.10.10.140">
    <property type="entry name" value="Cytochrome c oxidase, subunit VIb"/>
    <property type="match status" value="1"/>
</dbReference>
<keyword evidence="7" id="KW-1185">Reference proteome</keyword>
<sequence>MPVDVPKLGSLPPSRSDRAKCWKARDAYFRCLDSHGLYLQGLAPQTHEEIIAIDPQRLTVASEKDRNLSKDDKKKLFACRETKEEFDTGCLASWVQHFSLLRVKDLQTAHMKKRMDEEDAKQSTSNDDFWEKVTAKPKTGK</sequence>
<gene>
    <name evidence="6" type="ORF">PhCBS80983_g02647</name>
</gene>
<feature type="region of interest" description="Disordered" evidence="5">
    <location>
        <begin position="114"/>
        <end position="141"/>
    </location>
</feature>
<dbReference type="InterPro" id="IPR048280">
    <property type="entry name" value="COX6B-like"/>
</dbReference>
<dbReference type="Proteomes" id="UP000318582">
    <property type="component" value="Unassembled WGS sequence"/>
</dbReference>
<evidence type="ECO:0000256" key="5">
    <source>
        <dbReference type="SAM" id="MobiDB-lite"/>
    </source>
</evidence>